<dbReference type="PROSITE" id="PS50041">
    <property type="entry name" value="C_TYPE_LECTIN_2"/>
    <property type="match status" value="1"/>
</dbReference>
<dbReference type="SUPFAM" id="SSF56436">
    <property type="entry name" value="C-type lectin-like"/>
    <property type="match status" value="1"/>
</dbReference>
<evidence type="ECO:0000313" key="3">
    <source>
        <dbReference type="Proteomes" id="UP000261340"/>
    </source>
</evidence>
<dbReference type="STRING" id="61819.ENSACIP00000030424"/>
<dbReference type="InterPro" id="IPR001304">
    <property type="entry name" value="C-type_lectin-like"/>
</dbReference>
<organism evidence="2 3">
    <name type="scientific">Amphilophus citrinellus</name>
    <name type="common">Midas cichlid</name>
    <name type="synonym">Cichlasoma citrinellum</name>
    <dbReference type="NCBI Taxonomy" id="61819"/>
    <lineage>
        <taxon>Eukaryota</taxon>
        <taxon>Metazoa</taxon>
        <taxon>Chordata</taxon>
        <taxon>Craniata</taxon>
        <taxon>Vertebrata</taxon>
        <taxon>Euteleostomi</taxon>
        <taxon>Actinopterygii</taxon>
        <taxon>Neopterygii</taxon>
        <taxon>Teleostei</taxon>
        <taxon>Neoteleostei</taxon>
        <taxon>Acanthomorphata</taxon>
        <taxon>Ovalentaria</taxon>
        <taxon>Cichlomorphae</taxon>
        <taxon>Cichliformes</taxon>
        <taxon>Cichlidae</taxon>
        <taxon>New World cichlids</taxon>
        <taxon>Cichlasomatinae</taxon>
        <taxon>Heroini</taxon>
        <taxon>Amphilophus</taxon>
    </lineage>
</organism>
<dbReference type="Ensembl" id="ENSACIT00000031219.1">
    <property type="protein sequence ID" value="ENSACIP00000030424.1"/>
    <property type="gene ID" value="ENSACIG00000023547.1"/>
</dbReference>
<dbReference type="InterPro" id="IPR016187">
    <property type="entry name" value="CTDL_fold"/>
</dbReference>
<dbReference type="PANTHER" id="PTHR45784:SF3">
    <property type="entry name" value="C-TYPE LECTIN DOMAIN FAMILY 4 MEMBER K-LIKE-RELATED"/>
    <property type="match status" value="1"/>
</dbReference>
<dbReference type="AlphaFoldDB" id="A0A3Q0T6E7"/>
<dbReference type="Pfam" id="PF00059">
    <property type="entry name" value="Lectin_C"/>
    <property type="match status" value="1"/>
</dbReference>
<dbReference type="GeneTree" id="ENSGT00940000175599"/>
<keyword evidence="3" id="KW-1185">Reference proteome</keyword>
<feature type="domain" description="C-type lectin" evidence="1">
    <location>
        <begin position="51"/>
        <end position="148"/>
    </location>
</feature>
<protein>
    <recommendedName>
        <fullName evidence="1">C-type lectin domain-containing protein</fullName>
    </recommendedName>
</protein>
<reference evidence="2" key="2">
    <citation type="submission" date="2025-09" db="UniProtKB">
        <authorList>
            <consortium name="Ensembl"/>
        </authorList>
    </citation>
    <scope>IDENTIFICATION</scope>
</reference>
<evidence type="ECO:0000259" key="1">
    <source>
        <dbReference type="PROSITE" id="PS50041"/>
    </source>
</evidence>
<sequence length="165" mass="18984">LSFEIHCKLTSCPVSKLYPMYESKLTNSHIHGNIPDRPFYHIQKVSDSFRCLRLPNTEPFRGGGGNLTSLRNDAEYQMVQEAVSGFEVWIGPFRDSWEWSDQTDSSFRYWKASQRVPFNISNCSGLVKTASGRWGELSCEDTYPFLCDSSECKLFHVHIREISSE</sequence>
<accession>A0A3Q0T6E7</accession>
<dbReference type="InterPro" id="IPR016186">
    <property type="entry name" value="C-type_lectin-like/link_sf"/>
</dbReference>
<dbReference type="PANTHER" id="PTHR45784">
    <property type="entry name" value="C-TYPE LECTIN DOMAIN FAMILY 20 MEMBER A-RELATED"/>
    <property type="match status" value="1"/>
</dbReference>
<reference evidence="2" key="1">
    <citation type="submission" date="2025-08" db="UniProtKB">
        <authorList>
            <consortium name="Ensembl"/>
        </authorList>
    </citation>
    <scope>IDENTIFICATION</scope>
</reference>
<dbReference type="Gene3D" id="3.10.100.10">
    <property type="entry name" value="Mannose-Binding Protein A, subunit A"/>
    <property type="match status" value="1"/>
</dbReference>
<evidence type="ECO:0000313" key="2">
    <source>
        <dbReference type="Ensembl" id="ENSACIP00000030424.1"/>
    </source>
</evidence>
<name>A0A3Q0T6E7_AMPCI</name>
<dbReference type="Proteomes" id="UP000261340">
    <property type="component" value="Unplaced"/>
</dbReference>
<proteinExistence type="predicted"/>